<dbReference type="AlphaFoldDB" id="A0A1H2TV83"/>
<dbReference type="SUPFAM" id="SSF47413">
    <property type="entry name" value="lambda repressor-like DNA-binding domains"/>
    <property type="match status" value="1"/>
</dbReference>
<evidence type="ECO:0000313" key="5">
    <source>
        <dbReference type="EMBL" id="SDW47074.1"/>
    </source>
</evidence>
<evidence type="ECO:0000313" key="6">
    <source>
        <dbReference type="Proteomes" id="UP000198539"/>
    </source>
</evidence>
<dbReference type="InterPro" id="IPR046335">
    <property type="entry name" value="LacI/GalR-like_sensor"/>
</dbReference>
<dbReference type="SMART" id="SM00354">
    <property type="entry name" value="HTH_LACI"/>
    <property type="match status" value="1"/>
</dbReference>
<protein>
    <submittedName>
        <fullName evidence="5">Transcriptional regulator, LacI family</fullName>
    </submittedName>
</protein>
<dbReference type="InterPro" id="IPR000843">
    <property type="entry name" value="HTH_LacI"/>
</dbReference>
<dbReference type="Pfam" id="PF00356">
    <property type="entry name" value="LacI"/>
    <property type="match status" value="1"/>
</dbReference>
<dbReference type="PANTHER" id="PTHR30146:SF109">
    <property type="entry name" value="HTH-TYPE TRANSCRIPTIONAL REGULATOR GALS"/>
    <property type="match status" value="1"/>
</dbReference>
<evidence type="ECO:0000259" key="4">
    <source>
        <dbReference type="PROSITE" id="PS50932"/>
    </source>
</evidence>
<keyword evidence="1" id="KW-0805">Transcription regulation</keyword>
<evidence type="ECO:0000256" key="1">
    <source>
        <dbReference type="ARBA" id="ARBA00023015"/>
    </source>
</evidence>
<dbReference type="GO" id="GO:0003700">
    <property type="term" value="F:DNA-binding transcription factor activity"/>
    <property type="evidence" value="ECO:0007669"/>
    <property type="project" value="TreeGrafter"/>
</dbReference>
<evidence type="ECO:0000256" key="2">
    <source>
        <dbReference type="ARBA" id="ARBA00023125"/>
    </source>
</evidence>
<dbReference type="InterPro" id="IPR028082">
    <property type="entry name" value="Peripla_BP_I"/>
</dbReference>
<keyword evidence="6" id="KW-1185">Reference proteome</keyword>
<dbReference type="InterPro" id="IPR010982">
    <property type="entry name" value="Lambda_DNA-bd_dom_sf"/>
</dbReference>
<name>A0A1H2TV83_9RHOB</name>
<dbReference type="PANTHER" id="PTHR30146">
    <property type="entry name" value="LACI-RELATED TRANSCRIPTIONAL REPRESSOR"/>
    <property type="match status" value="1"/>
</dbReference>
<dbReference type="STRING" id="564137.SAMN04488238_102167"/>
<dbReference type="GO" id="GO:0000976">
    <property type="term" value="F:transcription cis-regulatory region binding"/>
    <property type="evidence" value="ECO:0007669"/>
    <property type="project" value="TreeGrafter"/>
</dbReference>
<dbReference type="PROSITE" id="PS50932">
    <property type="entry name" value="HTH_LACI_2"/>
    <property type="match status" value="1"/>
</dbReference>
<gene>
    <name evidence="5" type="ORF">SAMN04488238_102167</name>
</gene>
<dbReference type="Gene3D" id="1.10.260.40">
    <property type="entry name" value="lambda repressor-like DNA-binding domains"/>
    <property type="match status" value="1"/>
</dbReference>
<keyword evidence="2" id="KW-0238">DNA-binding</keyword>
<organism evidence="5 6">
    <name type="scientific">Roseicitreum antarcticum</name>
    <dbReference type="NCBI Taxonomy" id="564137"/>
    <lineage>
        <taxon>Bacteria</taxon>
        <taxon>Pseudomonadati</taxon>
        <taxon>Pseudomonadota</taxon>
        <taxon>Alphaproteobacteria</taxon>
        <taxon>Rhodobacterales</taxon>
        <taxon>Paracoccaceae</taxon>
        <taxon>Roseicitreum</taxon>
    </lineage>
</organism>
<dbReference type="Gene3D" id="3.40.50.2300">
    <property type="match status" value="2"/>
</dbReference>
<dbReference type="EMBL" id="FNOM01000002">
    <property type="protein sequence ID" value="SDW47074.1"/>
    <property type="molecule type" value="Genomic_DNA"/>
</dbReference>
<dbReference type="Proteomes" id="UP000198539">
    <property type="component" value="Unassembled WGS sequence"/>
</dbReference>
<keyword evidence="3" id="KW-0804">Transcription</keyword>
<proteinExistence type="predicted"/>
<dbReference type="RefSeq" id="WP_092885698.1">
    <property type="nucleotide sequence ID" value="NZ_CP061498.1"/>
</dbReference>
<reference evidence="5 6" key="1">
    <citation type="submission" date="2016-10" db="EMBL/GenBank/DDBJ databases">
        <authorList>
            <person name="de Groot N.N."/>
        </authorList>
    </citation>
    <scope>NUCLEOTIDE SEQUENCE [LARGE SCALE GENOMIC DNA]</scope>
    <source>
        <strain evidence="5 6">CGMCC 1.8894</strain>
    </source>
</reference>
<dbReference type="Pfam" id="PF13377">
    <property type="entry name" value="Peripla_BP_3"/>
    <property type="match status" value="1"/>
</dbReference>
<feature type="domain" description="HTH lacI-type" evidence="4">
    <location>
        <begin position="6"/>
        <end position="59"/>
    </location>
</feature>
<evidence type="ECO:0000256" key="3">
    <source>
        <dbReference type="ARBA" id="ARBA00023163"/>
    </source>
</evidence>
<sequence>MPKANSLSELARHLGLSPTTVSRALAQHEAIAKKTRERVAKAALEMGYVPNRAAQALASGRSGFVGFLLPMRGRGLADPFLGEFVSALTEEFAAKQVELLLSAVPRNGSELLHLEHLVTSGRVDGIVLSRIELDDARVAMLREREVPFVAHGRIGADETGYSWLDTDGETAFAEAFALLYAQGHRRFGLLSLDEPLTFRHKREAGFTNAFTSQGDPDLSLRQVSCPRYDTEGRARAIAETLAGPDRPTAILAVSDGLALELMAAAQATGLRVPDDLSVIGFDNTPSAAHVTPGLTTFDARISDCATQLAEMLLARIAAPKSPHATRLLRPQLVLRHSHGAAPHCAA</sequence>
<dbReference type="CDD" id="cd01392">
    <property type="entry name" value="HTH_LacI"/>
    <property type="match status" value="1"/>
</dbReference>
<dbReference type="SUPFAM" id="SSF53822">
    <property type="entry name" value="Periplasmic binding protein-like I"/>
    <property type="match status" value="1"/>
</dbReference>
<accession>A0A1H2TV83</accession>
<dbReference type="OrthoDB" id="234496at2"/>